<dbReference type="SUPFAM" id="SSF141868">
    <property type="entry name" value="EAL domain-like"/>
    <property type="match status" value="1"/>
</dbReference>
<accession>A0A917FSA8</accession>
<dbReference type="GO" id="GO:0071111">
    <property type="term" value="F:cyclic-guanylate-specific phosphodiesterase activity"/>
    <property type="evidence" value="ECO:0007669"/>
    <property type="project" value="InterPro"/>
</dbReference>
<keyword evidence="1" id="KW-0597">Phosphoprotein</keyword>
<dbReference type="CDD" id="cd01948">
    <property type="entry name" value="EAL"/>
    <property type="match status" value="1"/>
</dbReference>
<feature type="modified residue" description="4-aspartylphosphate" evidence="1">
    <location>
        <position position="359"/>
    </location>
</feature>
<dbReference type="Pfam" id="PF00563">
    <property type="entry name" value="EAL"/>
    <property type="match status" value="1"/>
</dbReference>
<evidence type="ECO:0000256" key="2">
    <source>
        <dbReference type="SAM" id="MobiDB-lite"/>
    </source>
</evidence>
<feature type="domain" description="GGDEF" evidence="5">
    <location>
        <begin position="462"/>
        <end position="594"/>
    </location>
</feature>
<organism evidence="6 7">
    <name type="scientific">Arenimonas maotaiensis</name>
    <dbReference type="NCBI Taxonomy" id="1446479"/>
    <lineage>
        <taxon>Bacteria</taxon>
        <taxon>Pseudomonadati</taxon>
        <taxon>Pseudomonadota</taxon>
        <taxon>Gammaproteobacteria</taxon>
        <taxon>Lysobacterales</taxon>
        <taxon>Lysobacteraceae</taxon>
        <taxon>Arenimonas</taxon>
    </lineage>
</organism>
<evidence type="ECO:0000313" key="6">
    <source>
        <dbReference type="EMBL" id="GGF97668.1"/>
    </source>
</evidence>
<proteinExistence type="predicted"/>
<dbReference type="PROSITE" id="PS50883">
    <property type="entry name" value="EAL"/>
    <property type="match status" value="1"/>
</dbReference>
<protein>
    <recommendedName>
        <fullName evidence="8">EAL domain-containing protein</fullName>
    </recommendedName>
</protein>
<dbReference type="InterPro" id="IPR035919">
    <property type="entry name" value="EAL_sf"/>
</dbReference>
<keyword evidence="7" id="KW-1185">Reference proteome</keyword>
<dbReference type="InterPro" id="IPR050706">
    <property type="entry name" value="Cyclic-di-GMP_PDE-like"/>
</dbReference>
<reference evidence="6" key="1">
    <citation type="journal article" date="2014" name="Int. J. Syst. Evol. Microbiol.">
        <title>Complete genome sequence of Corynebacterium casei LMG S-19264T (=DSM 44701T), isolated from a smear-ripened cheese.</title>
        <authorList>
            <consortium name="US DOE Joint Genome Institute (JGI-PGF)"/>
            <person name="Walter F."/>
            <person name="Albersmeier A."/>
            <person name="Kalinowski J."/>
            <person name="Ruckert C."/>
        </authorList>
    </citation>
    <scope>NUCLEOTIDE SEQUENCE</scope>
    <source>
        <strain evidence="6">CGMCC 1.12726</strain>
    </source>
</reference>
<dbReference type="SUPFAM" id="SSF52172">
    <property type="entry name" value="CheY-like"/>
    <property type="match status" value="1"/>
</dbReference>
<dbReference type="InterPro" id="IPR001633">
    <property type="entry name" value="EAL_dom"/>
</dbReference>
<evidence type="ECO:0000259" key="3">
    <source>
        <dbReference type="PROSITE" id="PS50110"/>
    </source>
</evidence>
<dbReference type="InterPro" id="IPR000160">
    <property type="entry name" value="GGDEF_dom"/>
</dbReference>
<dbReference type="Pfam" id="PF00072">
    <property type="entry name" value="Response_reg"/>
    <property type="match status" value="1"/>
</dbReference>
<dbReference type="Proteomes" id="UP000632858">
    <property type="component" value="Unassembled WGS sequence"/>
</dbReference>
<dbReference type="SUPFAM" id="SSF55073">
    <property type="entry name" value="Nucleotide cyclase"/>
    <property type="match status" value="1"/>
</dbReference>
<dbReference type="InterPro" id="IPR029787">
    <property type="entry name" value="Nucleotide_cyclase"/>
</dbReference>
<dbReference type="PANTHER" id="PTHR33121">
    <property type="entry name" value="CYCLIC DI-GMP PHOSPHODIESTERASE PDEF"/>
    <property type="match status" value="1"/>
</dbReference>
<feature type="region of interest" description="Disordered" evidence="2">
    <location>
        <begin position="137"/>
        <end position="176"/>
    </location>
</feature>
<sequence>MNAVPTARDNPDMRGLAARITGYCGSHWDINAVWQLRHDVRAAMAAGASDAAGLGALGAIEAVLDGCVAGNRLPGPDERDELQDLAGRVVLHRSADAPAAPDAVDGLVQAAPLQASAEQRFETPPLAYWRRWSDGAEAPALPAGPGPAPDPIQNEPPARMARMNDTSSRKPGNGDGEARFQYQRIYHLTGNGPLSLEVDQLLDQAGLNLELLDNEDDLAELLQALPADLLLVDAEFADRIDKIGTLIAGYRRQNPKYLTAVQILPADIDAGTATERFAMMDALISGSADARGIIARIDQILRFGKSDRYRVLIVEDDRSQAMFAEGILRNAEIGTKVLLDAVNLLPTVKSFKPDLILMDLNMPGASGIELTGLLRQSSEFRNIPIVFLSGESDEDRQMDALEAGGDDFLEKPIRPRRLIAAVQNRIKRHRALQGGGEQAPHDSGLIRRSDMLKLLEARIGAEDQALLFIEINGMNLLKDRLGLSELESLMQEFSAFLAQACDPRPVARFGDASYTLLYQGDCGDAALTAYAEDLRRRVMAQKFEIKGQSVEFRLQIGVCRLSHAKGSTGILINAGERIARQARGEPSGVAVFTPQSSSEVLREEALIRLMADAGHNDCLSHIYQPIVAVAGGSEKQFQTLLRMRDDEGNLVPAAEFIPIAERSDLIVTVDRWSLAKAVSTLAERQAGGDPIKLFVNQSSVTLLDEGQSAWLKNLLKAHSIPQNSLVIEINHNDALLNQQSIREFCQGLIYDGVQFCLSRYNPRNDDADLLESLPISYVKLADRLTSDLARQEVRDQIKALADGAHRRGVEVIGHCIEDAQSAATLWMSGIDFIQGNLVHSASASLEFGFDQSVL</sequence>
<evidence type="ECO:0000259" key="4">
    <source>
        <dbReference type="PROSITE" id="PS50883"/>
    </source>
</evidence>
<feature type="domain" description="EAL" evidence="4">
    <location>
        <begin position="603"/>
        <end position="854"/>
    </location>
</feature>
<comment type="caution">
    <text evidence="6">The sequence shown here is derived from an EMBL/GenBank/DDBJ whole genome shotgun (WGS) entry which is preliminary data.</text>
</comment>
<feature type="domain" description="Response regulatory" evidence="3">
    <location>
        <begin position="310"/>
        <end position="426"/>
    </location>
</feature>
<dbReference type="PROSITE" id="PS50887">
    <property type="entry name" value="GGDEF"/>
    <property type="match status" value="1"/>
</dbReference>
<dbReference type="SMART" id="SM00267">
    <property type="entry name" value="GGDEF"/>
    <property type="match status" value="1"/>
</dbReference>
<gene>
    <name evidence="6" type="ORF">GCM10010960_19200</name>
</gene>
<evidence type="ECO:0000256" key="1">
    <source>
        <dbReference type="PROSITE-ProRule" id="PRU00169"/>
    </source>
</evidence>
<dbReference type="Gene3D" id="3.40.50.2300">
    <property type="match status" value="1"/>
</dbReference>
<dbReference type="InterPro" id="IPR001789">
    <property type="entry name" value="Sig_transdc_resp-reg_receiver"/>
</dbReference>
<dbReference type="SMART" id="SM00052">
    <property type="entry name" value="EAL"/>
    <property type="match status" value="1"/>
</dbReference>
<name>A0A917FSA8_9GAMM</name>
<evidence type="ECO:0008006" key="8">
    <source>
        <dbReference type="Google" id="ProtNLM"/>
    </source>
</evidence>
<dbReference type="InterPro" id="IPR043128">
    <property type="entry name" value="Rev_trsase/Diguanyl_cyclase"/>
</dbReference>
<dbReference type="GO" id="GO:0000160">
    <property type="term" value="P:phosphorelay signal transduction system"/>
    <property type="evidence" value="ECO:0007669"/>
    <property type="project" value="InterPro"/>
</dbReference>
<dbReference type="SMART" id="SM00448">
    <property type="entry name" value="REC"/>
    <property type="match status" value="1"/>
</dbReference>
<evidence type="ECO:0000313" key="7">
    <source>
        <dbReference type="Proteomes" id="UP000632858"/>
    </source>
</evidence>
<dbReference type="Gene3D" id="3.20.20.450">
    <property type="entry name" value="EAL domain"/>
    <property type="match status" value="1"/>
</dbReference>
<dbReference type="PANTHER" id="PTHR33121:SF70">
    <property type="entry name" value="SIGNALING PROTEIN YKOW"/>
    <property type="match status" value="1"/>
</dbReference>
<dbReference type="EMBL" id="BMFO01000005">
    <property type="protein sequence ID" value="GGF97668.1"/>
    <property type="molecule type" value="Genomic_DNA"/>
</dbReference>
<evidence type="ECO:0000259" key="5">
    <source>
        <dbReference type="PROSITE" id="PS50887"/>
    </source>
</evidence>
<dbReference type="AlphaFoldDB" id="A0A917FSA8"/>
<dbReference type="InterPro" id="IPR011006">
    <property type="entry name" value="CheY-like_superfamily"/>
</dbReference>
<dbReference type="Gene3D" id="3.30.70.270">
    <property type="match status" value="1"/>
</dbReference>
<dbReference type="PROSITE" id="PS50110">
    <property type="entry name" value="RESPONSE_REGULATORY"/>
    <property type="match status" value="1"/>
</dbReference>
<reference evidence="6" key="2">
    <citation type="submission" date="2020-09" db="EMBL/GenBank/DDBJ databases">
        <authorList>
            <person name="Sun Q."/>
            <person name="Zhou Y."/>
        </authorList>
    </citation>
    <scope>NUCLEOTIDE SEQUENCE</scope>
    <source>
        <strain evidence="6">CGMCC 1.12726</strain>
    </source>
</reference>